<gene>
    <name evidence="1" type="ORF">L1987_21912</name>
</gene>
<dbReference type="Proteomes" id="UP001056120">
    <property type="component" value="Linkage Group LG08"/>
</dbReference>
<proteinExistence type="predicted"/>
<accession>A0ACB9IG19</accession>
<evidence type="ECO:0000313" key="1">
    <source>
        <dbReference type="EMBL" id="KAI3806022.1"/>
    </source>
</evidence>
<name>A0ACB9IG19_9ASTR</name>
<dbReference type="EMBL" id="CM042025">
    <property type="protein sequence ID" value="KAI3806022.1"/>
    <property type="molecule type" value="Genomic_DNA"/>
</dbReference>
<sequence length="272" mass="29476">MKSAWKGGAIFSYPPSFLLPSSSRILLPLMASSSLDTTIPVNTLLHLLTIKLQSTNYLLWENQMLPILSYQNLLGHVDGTCITPAATISDNPVENPAWIAADQKTIIIIHASLSEEAISVIVGLPTARQIWIALEAAYGNSSIERVHTLRDQLRLIVKGSKSVAEYGRAFKSLCDQLSAIGHRVDANDQLHWTTSHYANACPKLSSFASQTAPNSDDLATSFDAHCHVNTSRPDWYVDSGATDHMTTSTETVSNPSLSAGSDNKTGTGPRNM</sequence>
<reference evidence="1 2" key="2">
    <citation type="journal article" date="2022" name="Mol. Ecol. Resour.">
        <title>The genomes of chicory, endive, great burdock and yacon provide insights into Asteraceae paleo-polyploidization history and plant inulin production.</title>
        <authorList>
            <person name="Fan W."/>
            <person name="Wang S."/>
            <person name="Wang H."/>
            <person name="Wang A."/>
            <person name="Jiang F."/>
            <person name="Liu H."/>
            <person name="Zhao H."/>
            <person name="Xu D."/>
            <person name="Zhang Y."/>
        </authorList>
    </citation>
    <scope>NUCLEOTIDE SEQUENCE [LARGE SCALE GENOMIC DNA]</scope>
    <source>
        <strain evidence="2">cv. Yunnan</strain>
        <tissue evidence="1">Leaves</tissue>
    </source>
</reference>
<organism evidence="1 2">
    <name type="scientific">Smallanthus sonchifolius</name>
    <dbReference type="NCBI Taxonomy" id="185202"/>
    <lineage>
        <taxon>Eukaryota</taxon>
        <taxon>Viridiplantae</taxon>
        <taxon>Streptophyta</taxon>
        <taxon>Embryophyta</taxon>
        <taxon>Tracheophyta</taxon>
        <taxon>Spermatophyta</taxon>
        <taxon>Magnoliopsida</taxon>
        <taxon>eudicotyledons</taxon>
        <taxon>Gunneridae</taxon>
        <taxon>Pentapetalae</taxon>
        <taxon>asterids</taxon>
        <taxon>campanulids</taxon>
        <taxon>Asterales</taxon>
        <taxon>Asteraceae</taxon>
        <taxon>Asteroideae</taxon>
        <taxon>Heliantheae alliance</taxon>
        <taxon>Millerieae</taxon>
        <taxon>Smallanthus</taxon>
    </lineage>
</organism>
<keyword evidence="2" id="KW-1185">Reference proteome</keyword>
<comment type="caution">
    <text evidence="1">The sequence shown here is derived from an EMBL/GenBank/DDBJ whole genome shotgun (WGS) entry which is preliminary data.</text>
</comment>
<protein>
    <submittedName>
        <fullName evidence="1">Uncharacterized protein</fullName>
    </submittedName>
</protein>
<reference evidence="2" key="1">
    <citation type="journal article" date="2022" name="Mol. Ecol. Resour.">
        <title>The genomes of chicory, endive, great burdock and yacon provide insights into Asteraceae palaeo-polyploidization history and plant inulin production.</title>
        <authorList>
            <person name="Fan W."/>
            <person name="Wang S."/>
            <person name="Wang H."/>
            <person name="Wang A."/>
            <person name="Jiang F."/>
            <person name="Liu H."/>
            <person name="Zhao H."/>
            <person name="Xu D."/>
            <person name="Zhang Y."/>
        </authorList>
    </citation>
    <scope>NUCLEOTIDE SEQUENCE [LARGE SCALE GENOMIC DNA]</scope>
    <source>
        <strain evidence="2">cv. Yunnan</strain>
    </source>
</reference>
<evidence type="ECO:0000313" key="2">
    <source>
        <dbReference type="Proteomes" id="UP001056120"/>
    </source>
</evidence>